<reference evidence="1" key="2">
    <citation type="submission" date="2022-01" db="EMBL/GenBank/DDBJ databases">
        <authorList>
            <person name="Yamashiro T."/>
            <person name="Shiraishi A."/>
            <person name="Satake H."/>
            <person name="Nakayama K."/>
        </authorList>
    </citation>
    <scope>NUCLEOTIDE SEQUENCE</scope>
</reference>
<gene>
    <name evidence="1" type="ORF">Tco_0774299</name>
</gene>
<dbReference type="EMBL" id="BQNB010011523">
    <property type="protein sequence ID" value="GJS91663.1"/>
    <property type="molecule type" value="Genomic_DNA"/>
</dbReference>
<comment type="caution">
    <text evidence="1">The sequence shown here is derived from an EMBL/GenBank/DDBJ whole genome shotgun (WGS) entry which is preliminary data.</text>
</comment>
<name>A0ABQ4ZN47_9ASTR</name>
<proteinExistence type="predicted"/>
<protein>
    <submittedName>
        <fullName evidence="1">Uncharacterized protein</fullName>
    </submittedName>
</protein>
<dbReference type="Proteomes" id="UP001151760">
    <property type="component" value="Unassembled WGS sequence"/>
</dbReference>
<evidence type="ECO:0000313" key="2">
    <source>
        <dbReference type="Proteomes" id="UP001151760"/>
    </source>
</evidence>
<evidence type="ECO:0000313" key="1">
    <source>
        <dbReference type="EMBL" id="GJS91663.1"/>
    </source>
</evidence>
<keyword evidence="2" id="KW-1185">Reference proteome</keyword>
<sequence length="188" mass="21759">MVRDAIFYKRSPFKRHTIKGKSVVPDPYQMVLSEMKLDFNKWETILSENVIYMAKRMANVVKSDLMVLPYEMLITRLYRHVLTTQPIAISSEYFLVDHVMVPLTEGRTKRIMIDGKRPYPQTSFRSSSSPSPTPNQEQIDLVDNYTLDPVVYYDQLPPIPGGASEEFKQTKGVFKFFGHFLSNLGKKK</sequence>
<accession>A0ABQ4ZN47</accession>
<organism evidence="1 2">
    <name type="scientific">Tanacetum coccineum</name>
    <dbReference type="NCBI Taxonomy" id="301880"/>
    <lineage>
        <taxon>Eukaryota</taxon>
        <taxon>Viridiplantae</taxon>
        <taxon>Streptophyta</taxon>
        <taxon>Embryophyta</taxon>
        <taxon>Tracheophyta</taxon>
        <taxon>Spermatophyta</taxon>
        <taxon>Magnoliopsida</taxon>
        <taxon>eudicotyledons</taxon>
        <taxon>Gunneridae</taxon>
        <taxon>Pentapetalae</taxon>
        <taxon>asterids</taxon>
        <taxon>campanulids</taxon>
        <taxon>Asterales</taxon>
        <taxon>Asteraceae</taxon>
        <taxon>Asteroideae</taxon>
        <taxon>Anthemideae</taxon>
        <taxon>Anthemidinae</taxon>
        <taxon>Tanacetum</taxon>
    </lineage>
</organism>
<reference evidence="1" key="1">
    <citation type="journal article" date="2022" name="Int. J. Mol. Sci.">
        <title>Draft Genome of Tanacetum Coccineum: Genomic Comparison of Closely Related Tanacetum-Family Plants.</title>
        <authorList>
            <person name="Yamashiro T."/>
            <person name="Shiraishi A."/>
            <person name="Nakayama K."/>
            <person name="Satake H."/>
        </authorList>
    </citation>
    <scope>NUCLEOTIDE SEQUENCE</scope>
</reference>